<evidence type="ECO:0000313" key="1">
    <source>
        <dbReference type="EMBL" id="MBB6103712.1"/>
    </source>
</evidence>
<name>A0A7W9TYF6_9BURK</name>
<evidence type="ECO:0000313" key="2">
    <source>
        <dbReference type="Proteomes" id="UP000571554"/>
    </source>
</evidence>
<proteinExistence type="predicted"/>
<comment type="caution">
    <text evidence="1">The sequence shown here is derived from an EMBL/GenBank/DDBJ whole genome shotgun (WGS) entry which is preliminary data.</text>
</comment>
<accession>A0A7W9TYF6</accession>
<reference evidence="1 2" key="1">
    <citation type="submission" date="2020-08" db="EMBL/GenBank/DDBJ databases">
        <title>Above-ground endophytic microbial communities from plants in different locations in the United States.</title>
        <authorList>
            <person name="Frank C."/>
        </authorList>
    </citation>
    <scope>NUCLEOTIDE SEQUENCE [LARGE SCALE GENOMIC DNA]</scope>
    <source>
        <strain evidence="1 2">WP4_2_2</strain>
    </source>
</reference>
<dbReference type="Proteomes" id="UP000571554">
    <property type="component" value="Unassembled WGS sequence"/>
</dbReference>
<sequence length="194" mass="21606">MVDPTASPAPFLADYTFYERHEAAVVDAPPSRIIDAVAAFDMRDDPVIDTLLRAREWPARLVQGLGGKQCERFDLSAFTPLYRDDRELMLGLAGRFWRPDFGLVTVADAAAFIALTRRDIARLVLRFRVPEEAKEEARAGAKHNARLVTETFVACPSLGTKALMTPYWFAIRASSGWIRKRTLAAVAKALATPR</sequence>
<organism evidence="1 2">
    <name type="scientific">Paraburkholderia bannensis</name>
    <dbReference type="NCBI Taxonomy" id="765414"/>
    <lineage>
        <taxon>Bacteria</taxon>
        <taxon>Pseudomonadati</taxon>
        <taxon>Pseudomonadota</taxon>
        <taxon>Betaproteobacteria</taxon>
        <taxon>Burkholderiales</taxon>
        <taxon>Burkholderiaceae</taxon>
        <taxon>Paraburkholderia</taxon>
    </lineage>
</organism>
<dbReference type="AlphaFoldDB" id="A0A7W9TYF6"/>
<keyword evidence="2" id="KW-1185">Reference proteome</keyword>
<gene>
    <name evidence="1" type="ORF">F4827_003567</name>
</gene>
<dbReference type="EMBL" id="JACHBW010000010">
    <property type="protein sequence ID" value="MBB6103712.1"/>
    <property type="molecule type" value="Genomic_DNA"/>
</dbReference>
<protein>
    <submittedName>
        <fullName evidence="1">Uncharacterized protein</fullName>
    </submittedName>
</protein>